<dbReference type="SUPFAM" id="SSF81296">
    <property type="entry name" value="E set domains"/>
    <property type="match status" value="1"/>
</dbReference>
<proteinExistence type="inferred from homology"/>
<evidence type="ECO:0000259" key="5">
    <source>
        <dbReference type="Pfam" id="PF00759"/>
    </source>
</evidence>
<comment type="similarity">
    <text evidence="1">Belongs to the glycosyl hydrolase 9 (cellulase E) family.</text>
</comment>
<dbReference type="Pfam" id="PF00759">
    <property type="entry name" value="Glyco_hydro_9"/>
    <property type="match status" value="1"/>
</dbReference>
<dbReference type="Pfam" id="PF02927">
    <property type="entry name" value="CelD_N"/>
    <property type="match status" value="1"/>
</dbReference>
<feature type="domain" description="Glycoside hydrolase family 9" evidence="5">
    <location>
        <begin position="333"/>
        <end position="737"/>
    </location>
</feature>
<gene>
    <name evidence="7" type="ORF">SAMN05660293_05691</name>
</gene>
<feature type="chain" id="PRO_5012888492" evidence="4">
    <location>
        <begin position="20"/>
        <end position="903"/>
    </location>
</feature>
<dbReference type="OrthoDB" id="9808897at2"/>
<evidence type="ECO:0000259" key="6">
    <source>
        <dbReference type="Pfam" id="PF02927"/>
    </source>
</evidence>
<organism evidence="7 8">
    <name type="scientific">Dyadobacter psychrophilus</name>
    <dbReference type="NCBI Taxonomy" id="651661"/>
    <lineage>
        <taxon>Bacteria</taxon>
        <taxon>Pseudomonadati</taxon>
        <taxon>Bacteroidota</taxon>
        <taxon>Cytophagia</taxon>
        <taxon>Cytophagales</taxon>
        <taxon>Spirosomataceae</taxon>
        <taxon>Dyadobacter</taxon>
    </lineage>
</organism>
<evidence type="ECO:0000256" key="4">
    <source>
        <dbReference type="SAM" id="SignalP"/>
    </source>
</evidence>
<dbReference type="Gene3D" id="1.50.10.10">
    <property type="match status" value="1"/>
</dbReference>
<feature type="domain" description="Cellulase Ig-like" evidence="6">
    <location>
        <begin position="250"/>
        <end position="318"/>
    </location>
</feature>
<dbReference type="GO" id="GO:0000272">
    <property type="term" value="P:polysaccharide catabolic process"/>
    <property type="evidence" value="ECO:0007669"/>
    <property type="project" value="UniProtKB-KW"/>
</dbReference>
<accession>A0A1T5HIY3</accession>
<dbReference type="Gene3D" id="2.60.40.10">
    <property type="entry name" value="Immunoglobulins"/>
    <property type="match status" value="1"/>
</dbReference>
<dbReference type="GO" id="GO:0008810">
    <property type="term" value="F:cellulase activity"/>
    <property type="evidence" value="ECO:0007669"/>
    <property type="project" value="InterPro"/>
</dbReference>
<protein>
    <submittedName>
        <fullName evidence="7">N-terminal ig-like domain of cellulase</fullName>
    </submittedName>
</protein>
<dbReference type="InterPro" id="IPR012341">
    <property type="entry name" value="6hp_glycosidase-like_sf"/>
</dbReference>
<name>A0A1T5HIY3_9BACT</name>
<keyword evidence="3" id="KW-0624">Polysaccharide degradation</keyword>
<feature type="signal peptide" evidence="4">
    <location>
        <begin position="1"/>
        <end position="19"/>
    </location>
</feature>
<dbReference type="InterPro" id="IPR008928">
    <property type="entry name" value="6-hairpin_glycosidase_sf"/>
</dbReference>
<dbReference type="CDD" id="cd02850">
    <property type="entry name" value="E_set_Cellulase_N"/>
    <property type="match status" value="1"/>
</dbReference>
<dbReference type="EMBL" id="FUZA01000019">
    <property type="protein sequence ID" value="SKC20645.1"/>
    <property type="molecule type" value="Genomic_DNA"/>
</dbReference>
<dbReference type="AlphaFoldDB" id="A0A1T5HIY3"/>
<dbReference type="InterPro" id="IPR004197">
    <property type="entry name" value="Cellulase_Ig-like"/>
</dbReference>
<dbReference type="Proteomes" id="UP000190897">
    <property type="component" value="Unassembled WGS sequence"/>
</dbReference>
<dbReference type="InterPro" id="IPR001701">
    <property type="entry name" value="Glyco_hydro_9"/>
</dbReference>
<evidence type="ECO:0000256" key="1">
    <source>
        <dbReference type="ARBA" id="ARBA00007072"/>
    </source>
</evidence>
<keyword evidence="2" id="KW-0119">Carbohydrate metabolism</keyword>
<evidence type="ECO:0000313" key="8">
    <source>
        <dbReference type="Proteomes" id="UP000190897"/>
    </source>
</evidence>
<reference evidence="8" key="1">
    <citation type="submission" date="2017-02" db="EMBL/GenBank/DDBJ databases">
        <authorList>
            <person name="Varghese N."/>
            <person name="Submissions S."/>
        </authorList>
    </citation>
    <scope>NUCLEOTIDE SEQUENCE [LARGE SCALE GENOMIC DNA]</scope>
    <source>
        <strain evidence="8">DSM 22270</strain>
    </source>
</reference>
<dbReference type="SUPFAM" id="SSF48208">
    <property type="entry name" value="Six-hairpin glycosidases"/>
    <property type="match status" value="1"/>
</dbReference>
<keyword evidence="4" id="KW-0732">Signal</keyword>
<dbReference type="RefSeq" id="WP_082218106.1">
    <property type="nucleotide sequence ID" value="NZ_FUZA01000019.1"/>
</dbReference>
<evidence type="ECO:0000256" key="2">
    <source>
        <dbReference type="ARBA" id="ARBA00023277"/>
    </source>
</evidence>
<evidence type="ECO:0000313" key="7">
    <source>
        <dbReference type="EMBL" id="SKC20645.1"/>
    </source>
</evidence>
<dbReference type="InterPro" id="IPR013783">
    <property type="entry name" value="Ig-like_fold"/>
</dbReference>
<evidence type="ECO:0000256" key="3">
    <source>
        <dbReference type="ARBA" id="ARBA00023326"/>
    </source>
</evidence>
<sequence length="903" mass="101832">MKRFYFLFPLLFSCFFSFAQNGAKENSAFPLAVDEQHSLMAAWEKKPVLDSKLVDDMETQGKWKVTSIGQMSYTKDRAKDGKQSLRFSTSMRDTAYLALPGNKNKWGSQFFNISGQAGAASVQLPFETPQDWSKYNRISFWVYVHPTSLPRHNINLRISNEGTVSTILSSARSHYANDLKPGMWNHVIFEMPHLERDKVTQFAVTRELTGNNPGEDEIVTYDIDNLEIQKVETDQYEGWNVAPGKFTFSHIGYRPNDAKIAMIGVGGDKFELIDPQNKVVFSGNVKAITGKNGAFNQLDFTDFKTSGIYRIRCGSQTSNPFPINDNVWLGPITKGLNFYFCERCGYEVPGLHKACHMDWQGFRGDVKKVINGGYHDAGDLSQGIWRTSMATYAMLNNLDVLQERNDQSDLPEKLQSEIVWGLQYLLKTRFGDGYHIHWCRMRMFTDNLIGTVDDVLIPAENLAWENFLAAAVESKAAKVFEKSDPNLARQLRAAAIDDWQAGVASRQNWEEATYEETSWGATSSLLLAKLTGEEKYRKQAAEFGNLIIKCQEQSFVQGIPITGYFYSNTQHQQVIHNKHSAFEEAAMIALAMLCKDLPENQNWIHWYSSAVLYSEYFMKRGSKISAPYNLLPNSVWTKAEVMEDKDEKRLPMLLKQFNEGTRLNDEYVLRTFPIWNDNLFHGNTNIQLSGAWALAEASKLRKDPEGMKLVGKQLEWVMGANPFGQSLMYGSGYDFPPQFAYCLKDIVGSLPVGMDSRAGDMPYWPATNSATYKEMWMEPVSRFMGAVSVYSSEDQLVIPEQNSAENVQLATETVQSANGDVTVTMTIKGTGKHQIDIKAFNTKANFESKPISLSAGKPEKIQLMLKVADKAIPYVAVISVDQNPALRNEIVGAYSDDSILSKK</sequence>
<dbReference type="STRING" id="651661.SAMN05660293_05691"/>
<dbReference type="InterPro" id="IPR014756">
    <property type="entry name" value="Ig_E-set"/>
</dbReference>
<keyword evidence="8" id="KW-1185">Reference proteome</keyword>